<comment type="caution">
    <text evidence="1">The sequence shown here is derived from an EMBL/GenBank/DDBJ whole genome shotgun (WGS) entry which is preliminary data.</text>
</comment>
<reference evidence="1" key="1">
    <citation type="submission" date="2021-01" db="EMBL/GenBank/DDBJ databases">
        <authorList>
            <person name="Zhong Y.L."/>
        </authorList>
    </citation>
    <scope>NUCLEOTIDE SEQUENCE</scope>
    <source>
        <strain evidence="1">KCTC 23302</strain>
    </source>
</reference>
<name>A0A937D796_9FLAO</name>
<dbReference type="AlphaFoldDB" id="A0A937D796"/>
<proteinExistence type="predicted"/>
<accession>A0A937D796</accession>
<sequence length="58" mass="6817">MGSGRHSRPKNESIQKTLEIKNNINVNPGLRMDDVCQKFGFSKTTYNRALRWLEHREN</sequence>
<gene>
    <name evidence="1" type="ORF">JJQ60_17255</name>
</gene>
<dbReference type="RefSeq" id="WP_201923249.1">
    <property type="nucleotide sequence ID" value="NZ_JAERQJ010000008.1"/>
</dbReference>
<dbReference type="EMBL" id="JAERQJ010000008">
    <property type="protein sequence ID" value="MBL0685284.1"/>
    <property type="molecule type" value="Genomic_DNA"/>
</dbReference>
<evidence type="ECO:0000313" key="1">
    <source>
        <dbReference type="EMBL" id="MBL0685284.1"/>
    </source>
</evidence>
<keyword evidence="2" id="KW-1185">Reference proteome</keyword>
<dbReference type="Proteomes" id="UP000651057">
    <property type="component" value="Unassembled WGS sequence"/>
</dbReference>
<protein>
    <submittedName>
        <fullName evidence="1">Uncharacterized protein</fullName>
    </submittedName>
</protein>
<evidence type="ECO:0000313" key="2">
    <source>
        <dbReference type="Proteomes" id="UP000651057"/>
    </source>
</evidence>
<organism evidence="1 2">
    <name type="scientific">Aquimarina mytili</name>
    <dbReference type="NCBI Taxonomy" id="874423"/>
    <lineage>
        <taxon>Bacteria</taxon>
        <taxon>Pseudomonadati</taxon>
        <taxon>Bacteroidota</taxon>
        <taxon>Flavobacteriia</taxon>
        <taxon>Flavobacteriales</taxon>
        <taxon>Flavobacteriaceae</taxon>
        <taxon>Aquimarina</taxon>
    </lineage>
</organism>